<keyword evidence="2" id="KW-1185">Reference proteome</keyword>
<sequence length="342" mass="37295">MCKSDRVNAGGPPDKSTVLASLSSRGSVFGVAWTEDINLLWPVSSRTRTGGTLAGCPKSCKRRAAGQRFHAAANCPYAACRDEFVHEFTDDPPEPADVRLMDELCVEDFLTRPRWRCCRPVAVYSSPHSIIDTHARRKTFTTNFEKTSNSGDIRPAVCDLLMMTSFACATFGSLRLLTITAHESDIHVAALAVLPTFPEITSNSGDTDYGPAVCYLPMTSFACATFGSYLLPVAAHENINHVAACCSTYVPENVEQWTQIMAPLCGLLAENDSLRLYFDSHVFSFVVPQNIGLARASITRGIASRATTSSLNLLLWASQHRFEASEARSTLSESKVGDDSNH</sequence>
<accession>A0ACB7SFC1</accession>
<evidence type="ECO:0000313" key="2">
    <source>
        <dbReference type="Proteomes" id="UP000821845"/>
    </source>
</evidence>
<dbReference type="EMBL" id="CM023484">
    <property type="protein sequence ID" value="KAH6931852.1"/>
    <property type="molecule type" value="Genomic_DNA"/>
</dbReference>
<dbReference type="Proteomes" id="UP000821845">
    <property type="component" value="Chromosome 4"/>
</dbReference>
<proteinExistence type="predicted"/>
<protein>
    <submittedName>
        <fullName evidence="1">Uncharacterized protein</fullName>
    </submittedName>
</protein>
<name>A0ACB7SFC1_HYAAI</name>
<comment type="caution">
    <text evidence="1">The sequence shown here is derived from an EMBL/GenBank/DDBJ whole genome shotgun (WGS) entry which is preliminary data.</text>
</comment>
<reference evidence="1" key="1">
    <citation type="submission" date="2020-05" db="EMBL/GenBank/DDBJ databases">
        <title>Large-scale comparative analyses of tick genomes elucidate their genetic diversity and vector capacities.</title>
        <authorList>
            <person name="Jia N."/>
            <person name="Wang J."/>
            <person name="Shi W."/>
            <person name="Du L."/>
            <person name="Sun Y."/>
            <person name="Zhan W."/>
            <person name="Jiang J."/>
            <person name="Wang Q."/>
            <person name="Zhang B."/>
            <person name="Ji P."/>
            <person name="Sakyi L.B."/>
            <person name="Cui X."/>
            <person name="Yuan T."/>
            <person name="Jiang B."/>
            <person name="Yang W."/>
            <person name="Lam T.T.-Y."/>
            <person name="Chang Q."/>
            <person name="Ding S."/>
            <person name="Wang X."/>
            <person name="Zhu J."/>
            <person name="Ruan X."/>
            <person name="Zhao L."/>
            <person name="Wei J."/>
            <person name="Que T."/>
            <person name="Du C."/>
            <person name="Cheng J."/>
            <person name="Dai P."/>
            <person name="Han X."/>
            <person name="Huang E."/>
            <person name="Gao Y."/>
            <person name="Liu J."/>
            <person name="Shao H."/>
            <person name="Ye R."/>
            <person name="Li L."/>
            <person name="Wei W."/>
            <person name="Wang X."/>
            <person name="Wang C."/>
            <person name="Yang T."/>
            <person name="Huo Q."/>
            <person name="Li W."/>
            <person name="Guo W."/>
            <person name="Chen H."/>
            <person name="Zhou L."/>
            <person name="Ni X."/>
            <person name="Tian J."/>
            <person name="Zhou Y."/>
            <person name="Sheng Y."/>
            <person name="Liu T."/>
            <person name="Pan Y."/>
            <person name="Xia L."/>
            <person name="Li J."/>
            <person name="Zhao F."/>
            <person name="Cao W."/>
        </authorList>
    </citation>
    <scope>NUCLEOTIDE SEQUENCE</scope>
    <source>
        <strain evidence="1">Hyas-2018</strain>
    </source>
</reference>
<gene>
    <name evidence="1" type="ORF">HPB50_001012</name>
</gene>
<evidence type="ECO:0000313" key="1">
    <source>
        <dbReference type="EMBL" id="KAH6931852.1"/>
    </source>
</evidence>
<organism evidence="1 2">
    <name type="scientific">Hyalomma asiaticum</name>
    <name type="common">Tick</name>
    <dbReference type="NCBI Taxonomy" id="266040"/>
    <lineage>
        <taxon>Eukaryota</taxon>
        <taxon>Metazoa</taxon>
        <taxon>Ecdysozoa</taxon>
        <taxon>Arthropoda</taxon>
        <taxon>Chelicerata</taxon>
        <taxon>Arachnida</taxon>
        <taxon>Acari</taxon>
        <taxon>Parasitiformes</taxon>
        <taxon>Ixodida</taxon>
        <taxon>Ixodoidea</taxon>
        <taxon>Ixodidae</taxon>
        <taxon>Hyalomminae</taxon>
        <taxon>Hyalomma</taxon>
    </lineage>
</organism>